<evidence type="ECO:0000313" key="1">
    <source>
        <dbReference type="EMBL" id="GEU55066.1"/>
    </source>
</evidence>
<protein>
    <submittedName>
        <fullName evidence="1">Uncharacterized protein</fullName>
    </submittedName>
</protein>
<gene>
    <name evidence="1" type="ORF">Tci_027044</name>
</gene>
<reference evidence="1" key="1">
    <citation type="journal article" date="2019" name="Sci. Rep.">
        <title>Draft genome of Tanacetum cinerariifolium, the natural source of mosquito coil.</title>
        <authorList>
            <person name="Yamashiro T."/>
            <person name="Shiraishi A."/>
            <person name="Satake H."/>
            <person name="Nakayama K."/>
        </authorList>
    </citation>
    <scope>NUCLEOTIDE SEQUENCE</scope>
</reference>
<dbReference type="AlphaFoldDB" id="A0A6L2L0R5"/>
<accession>A0A6L2L0R5</accession>
<proteinExistence type="predicted"/>
<sequence length="369" mass="42409">MSSFVLCVGVESHYMVSHLVNGYPCCEDCGVTHEPYQCQPENRDYYDEQNSCYDSNSFGFDQIQTPQYTVDHPIFDAQNDLLTSQNKLMEQMTSICEMVDQLIQKKQEKKRIKEEQAANALYWKIPAYYDDDDDYNFPITPNETIDSLIMGDKHLDIVPATESDEFIKSSVENLVPNPSESEDENGYDVLACSTTFSNILFDAEYEFDSVDDQSLHNEDFQEKIFSNPLFEEEINSMRIDKHHFNVESDLIGSLLNHDSSIIPPSSKIDPLLDEFADALPLLKPISPRIDKTDYHPENEIRLSQRLLYDNSSLRPPEEFVSENSNAEKSPDLLSHRAFEIFQPSAKCPMKIHGKNTPLLDVLLFHFYPP</sequence>
<name>A0A6L2L0R5_TANCI</name>
<dbReference type="EMBL" id="BKCJ010003434">
    <property type="protein sequence ID" value="GEU55066.1"/>
    <property type="molecule type" value="Genomic_DNA"/>
</dbReference>
<organism evidence="1">
    <name type="scientific">Tanacetum cinerariifolium</name>
    <name type="common">Dalmatian daisy</name>
    <name type="synonym">Chrysanthemum cinerariifolium</name>
    <dbReference type="NCBI Taxonomy" id="118510"/>
    <lineage>
        <taxon>Eukaryota</taxon>
        <taxon>Viridiplantae</taxon>
        <taxon>Streptophyta</taxon>
        <taxon>Embryophyta</taxon>
        <taxon>Tracheophyta</taxon>
        <taxon>Spermatophyta</taxon>
        <taxon>Magnoliopsida</taxon>
        <taxon>eudicotyledons</taxon>
        <taxon>Gunneridae</taxon>
        <taxon>Pentapetalae</taxon>
        <taxon>asterids</taxon>
        <taxon>campanulids</taxon>
        <taxon>Asterales</taxon>
        <taxon>Asteraceae</taxon>
        <taxon>Asteroideae</taxon>
        <taxon>Anthemideae</taxon>
        <taxon>Anthemidinae</taxon>
        <taxon>Tanacetum</taxon>
    </lineage>
</organism>
<comment type="caution">
    <text evidence="1">The sequence shown here is derived from an EMBL/GenBank/DDBJ whole genome shotgun (WGS) entry which is preliminary data.</text>
</comment>